<gene>
    <name evidence="2" type="ORF">C481_14973</name>
</gene>
<protein>
    <recommendedName>
        <fullName evidence="4">Metal-binding integral membrane protein-like protein</fullName>
    </recommendedName>
</protein>
<dbReference type="Pfam" id="PF09948">
    <property type="entry name" value="PpoB2"/>
    <property type="match status" value="1"/>
</dbReference>
<dbReference type="EMBL" id="AOIO01000033">
    <property type="protein sequence ID" value="ELY99546.1"/>
    <property type="molecule type" value="Genomic_DNA"/>
</dbReference>
<dbReference type="AlphaFoldDB" id="M0AMJ9"/>
<dbReference type="InterPro" id="IPR018688">
    <property type="entry name" value="PpoB2-like"/>
</dbReference>
<dbReference type="Proteomes" id="UP000011554">
    <property type="component" value="Unassembled WGS sequence"/>
</dbReference>
<proteinExistence type="predicted"/>
<evidence type="ECO:0000256" key="1">
    <source>
        <dbReference type="SAM" id="Phobius"/>
    </source>
</evidence>
<name>M0AMJ9_NATA1</name>
<dbReference type="OrthoDB" id="11125at2157"/>
<dbReference type="RefSeq" id="WP_006110052.1">
    <property type="nucleotide sequence ID" value="NZ_AOIO01000033.1"/>
</dbReference>
<feature type="transmembrane region" description="Helical" evidence="1">
    <location>
        <begin position="74"/>
        <end position="93"/>
    </location>
</feature>
<keyword evidence="1" id="KW-1133">Transmembrane helix</keyword>
<keyword evidence="1" id="KW-0472">Membrane</keyword>
<comment type="caution">
    <text evidence="2">The sequence shown here is derived from an EMBL/GenBank/DDBJ whole genome shotgun (WGS) entry which is preliminary data.</text>
</comment>
<dbReference type="STRING" id="29540.C481_14973"/>
<feature type="transmembrane region" description="Helical" evidence="1">
    <location>
        <begin position="213"/>
        <end position="237"/>
    </location>
</feature>
<dbReference type="PATRIC" id="fig|29540.5.peg.3047"/>
<organism evidence="2 3">
    <name type="scientific">Natrialba asiatica (strain ATCC 700177 / DSM 12278 / JCM 9576 / FERM P-10747 / NBRC 102637 / 172P1)</name>
    <dbReference type="NCBI Taxonomy" id="29540"/>
    <lineage>
        <taxon>Archaea</taxon>
        <taxon>Methanobacteriati</taxon>
        <taxon>Methanobacteriota</taxon>
        <taxon>Stenosarchaea group</taxon>
        <taxon>Halobacteria</taxon>
        <taxon>Halobacteriales</taxon>
        <taxon>Natrialbaceae</taxon>
        <taxon>Natrialba</taxon>
    </lineage>
</organism>
<reference evidence="2 3" key="1">
    <citation type="journal article" date="2014" name="PLoS Genet.">
        <title>Phylogenetically driven sequencing of extremely halophilic archaea reveals strategies for static and dynamic osmo-response.</title>
        <authorList>
            <person name="Becker E.A."/>
            <person name="Seitzer P.M."/>
            <person name="Tritt A."/>
            <person name="Larsen D."/>
            <person name="Krusor M."/>
            <person name="Yao A.I."/>
            <person name="Wu D."/>
            <person name="Madern D."/>
            <person name="Eisen J.A."/>
            <person name="Darling A.E."/>
            <person name="Facciotti M.T."/>
        </authorList>
    </citation>
    <scope>NUCLEOTIDE SEQUENCE [LARGE SCALE GENOMIC DNA]</scope>
    <source>
        <strain evidence="2 3">DSM 12278</strain>
    </source>
</reference>
<dbReference type="eggNOG" id="arCOG10678">
    <property type="taxonomic scope" value="Archaea"/>
</dbReference>
<feature type="transmembrane region" description="Helical" evidence="1">
    <location>
        <begin position="113"/>
        <end position="135"/>
    </location>
</feature>
<evidence type="ECO:0008006" key="4">
    <source>
        <dbReference type="Google" id="ProtNLM"/>
    </source>
</evidence>
<feature type="transmembrane region" description="Helical" evidence="1">
    <location>
        <begin position="249"/>
        <end position="269"/>
    </location>
</feature>
<evidence type="ECO:0000313" key="2">
    <source>
        <dbReference type="EMBL" id="ELY99546.1"/>
    </source>
</evidence>
<accession>M0AMJ9</accession>
<feature type="transmembrane region" description="Helical" evidence="1">
    <location>
        <begin position="147"/>
        <end position="169"/>
    </location>
</feature>
<sequence length="272" mass="28490">MLPDNPLSFTARIDSDSLPIAELATLSLSALLWLVLFEGWLPDLGPAPAELEAPMAAPGVPEAMATANGLSGTVAYLLMWGTMMLAMMLPSLIPVVRQHLDDVCQSPTVAAPSIAGFLGGYALVWTAIGAVPLAVELLVSIHEFSTASAFGLGAGTVPVAGLLAFAGGYQLTPFKRRVLSRCASCQSIPHCPNVNRMVRRGISYATNCVACTWPLFALMVALGSMNFLVMVGLTLVVSIERLTPDGERVAFAMGVPLICAAAFSLLFGVPTV</sequence>
<keyword evidence="3" id="KW-1185">Reference proteome</keyword>
<evidence type="ECO:0000313" key="3">
    <source>
        <dbReference type="Proteomes" id="UP000011554"/>
    </source>
</evidence>
<keyword evidence="1" id="KW-0812">Transmembrane</keyword>